<keyword evidence="2" id="KW-1185">Reference proteome</keyword>
<protein>
    <recommendedName>
        <fullName evidence="3">Stc1 domain-containing protein</fullName>
    </recommendedName>
</protein>
<proteinExistence type="predicted"/>
<organism evidence="1 2">
    <name type="scientific">Gigaspora rosea</name>
    <dbReference type="NCBI Taxonomy" id="44941"/>
    <lineage>
        <taxon>Eukaryota</taxon>
        <taxon>Fungi</taxon>
        <taxon>Fungi incertae sedis</taxon>
        <taxon>Mucoromycota</taxon>
        <taxon>Glomeromycotina</taxon>
        <taxon>Glomeromycetes</taxon>
        <taxon>Diversisporales</taxon>
        <taxon>Gigasporaceae</taxon>
        <taxon>Gigaspora</taxon>
    </lineage>
</organism>
<comment type="caution">
    <text evidence="1">The sequence shown here is derived from an EMBL/GenBank/DDBJ whole genome shotgun (WGS) entry which is preliminary data.</text>
</comment>
<dbReference type="EMBL" id="QKWP01001246">
    <property type="protein sequence ID" value="RIB10484.1"/>
    <property type="molecule type" value="Genomic_DNA"/>
</dbReference>
<evidence type="ECO:0000313" key="2">
    <source>
        <dbReference type="Proteomes" id="UP000266673"/>
    </source>
</evidence>
<accession>A0A397UK28</accession>
<evidence type="ECO:0008006" key="3">
    <source>
        <dbReference type="Google" id="ProtNLM"/>
    </source>
</evidence>
<dbReference type="OrthoDB" id="2421639at2759"/>
<dbReference type="Proteomes" id="UP000266673">
    <property type="component" value="Unassembled WGS sequence"/>
</dbReference>
<gene>
    <name evidence="1" type="ORF">C2G38_185741</name>
</gene>
<evidence type="ECO:0000313" key="1">
    <source>
        <dbReference type="EMBL" id="RIB10484.1"/>
    </source>
</evidence>
<sequence length="55" mass="5980">MSTSNEATNIGIVSRTETCTCCGKLKPIAEFTRISGSRMAVNASCNTCSDRDKRY</sequence>
<dbReference type="AlphaFoldDB" id="A0A397UK28"/>
<reference evidence="1 2" key="1">
    <citation type="submission" date="2018-06" db="EMBL/GenBank/DDBJ databases">
        <title>Comparative genomics reveals the genomic features of Rhizophagus irregularis, R. cerebriforme, R. diaphanum and Gigaspora rosea, and their symbiotic lifestyle signature.</title>
        <authorList>
            <person name="Morin E."/>
            <person name="San Clemente H."/>
            <person name="Chen E.C.H."/>
            <person name="De La Providencia I."/>
            <person name="Hainaut M."/>
            <person name="Kuo A."/>
            <person name="Kohler A."/>
            <person name="Murat C."/>
            <person name="Tang N."/>
            <person name="Roy S."/>
            <person name="Loubradou J."/>
            <person name="Henrissat B."/>
            <person name="Grigoriev I.V."/>
            <person name="Corradi N."/>
            <person name="Roux C."/>
            <person name="Martin F.M."/>
        </authorList>
    </citation>
    <scope>NUCLEOTIDE SEQUENCE [LARGE SCALE GENOMIC DNA]</scope>
    <source>
        <strain evidence="1 2">DAOM 194757</strain>
    </source>
</reference>
<name>A0A397UK28_9GLOM</name>